<organism evidence="4 5">
    <name type="scientific">Entotheonella factor</name>
    <dbReference type="NCBI Taxonomy" id="1429438"/>
    <lineage>
        <taxon>Bacteria</taxon>
        <taxon>Pseudomonadati</taxon>
        <taxon>Nitrospinota/Tectimicrobiota group</taxon>
        <taxon>Candidatus Tectimicrobiota</taxon>
        <taxon>Candidatus Entotheonellia</taxon>
        <taxon>Candidatus Entotheonellales</taxon>
        <taxon>Candidatus Entotheonellaceae</taxon>
        <taxon>Candidatus Entotheonella</taxon>
    </lineage>
</organism>
<dbReference type="PATRIC" id="fig|1429438.4.peg.3299"/>
<dbReference type="InterPro" id="IPR041168">
    <property type="entry name" value="LodA_N"/>
</dbReference>
<name>W4LMM6_ENTF1</name>
<dbReference type="AlphaFoldDB" id="W4LMM6"/>
<dbReference type="Proteomes" id="UP000019141">
    <property type="component" value="Unassembled WGS sequence"/>
</dbReference>
<feature type="domain" description="L-lysine epsilon oxidase C-terminal" evidence="3">
    <location>
        <begin position="316"/>
        <end position="426"/>
    </location>
</feature>
<evidence type="ECO:0000259" key="2">
    <source>
        <dbReference type="Pfam" id="PF17990"/>
    </source>
</evidence>
<evidence type="ECO:0000259" key="3">
    <source>
        <dbReference type="Pfam" id="PF18417"/>
    </source>
</evidence>
<dbReference type="InterPro" id="IPR036487">
    <property type="entry name" value="QH-AmDH_gsu_sf"/>
</dbReference>
<dbReference type="SUPFAM" id="SSF69131">
    <property type="entry name" value="Quinohemoprotein amine dehydrogenase C chain"/>
    <property type="match status" value="1"/>
</dbReference>
<protein>
    <recommendedName>
        <fullName evidence="6">L-lysine 6-oxidase</fullName>
    </recommendedName>
</protein>
<evidence type="ECO:0008006" key="6">
    <source>
        <dbReference type="Google" id="ProtNLM"/>
    </source>
</evidence>
<gene>
    <name evidence="4" type="ORF">ETSY1_16760</name>
</gene>
<dbReference type="InterPro" id="IPR041173">
    <property type="entry name" value="LodA_C"/>
</dbReference>
<sequence length="533" mass="58630">MNSSEIHKCVIHPAIGIARVGNAPISEYFIGPERPMAPSSPESGGKTENLEIRRQAARFRVYAYNEAEELLGELDASTGARVEWTVHLVNSKAVSPTTSPNSLNGQPRNNNVTGDARMSLVIDPGPRTVAKPGESALFDSGTFTYPGFSPVKVPLGGMHADKDGRLVVVAAEGKSASPNPESFITSFYNNPSWYDDVADGPVNAKVHIDGRNFEAEGAWVLSAPPDYAGFVDTPQSLYDHLIATHWPPPPGQPGNGGQPSYTHDVYPILKRAAGLKWTRESQEPTALDLNTAYNADEDMRLKIADQIRVLPGGVSSVQNNVLAMWVAGNFIRDWEGPWSPLLPPFLPPPPITPEGLDRAALEACVGAPFFPGIEAGVWVNEPEHFRARLRIRAQAGDVTQRMALPWQADFYACSGDYWWPAQRPNSVIVPPGQAKQSWSRGVESMAAMVTEWTKLGFIVPRGDEQVEAQRYFDNIVWADRIAERLNANGLDRERWLPIVENMLDVAHSKPHPDNPREYRIGERARALIDELIA</sequence>
<feature type="domain" description="L-Lysine epsilon oxidase N-terminal" evidence="2">
    <location>
        <begin position="12"/>
        <end position="221"/>
    </location>
</feature>
<keyword evidence="5" id="KW-1185">Reference proteome</keyword>
<feature type="region of interest" description="Disordered" evidence="1">
    <location>
        <begin position="94"/>
        <end position="113"/>
    </location>
</feature>
<comment type="caution">
    <text evidence="4">The sequence shown here is derived from an EMBL/GenBank/DDBJ whole genome shotgun (WGS) entry which is preliminary data.</text>
</comment>
<reference evidence="4 5" key="1">
    <citation type="journal article" date="2014" name="Nature">
        <title>An environmental bacterial taxon with a large and distinct metabolic repertoire.</title>
        <authorList>
            <person name="Wilson M.C."/>
            <person name="Mori T."/>
            <person name="Ruckert C."/>
            <person name="Uria A.R."/>
            <person name="Helf M.J."/>
            <person name="Takada K."/>
            <person name="Gernert C."/>
            <person name="Steffens U.A."/>
            <person name="Heycke N."/>
            <person name="Schmitt S."/>
            <person name="Rinke C."/>
            <person name="Helfrich E.J."/>
            <person name="Brachmann A.O."/>
            <person name="Gurgui C."/>
            <person name="Wakimoto T."/>
            <person name="Kracht M."/>
            <person name="Crusemann M."/>
            <person name="Hentschel U."/>
            <person name="Abe I."/>
            <person name="Matsunaga S."/>
            <person name="Kalinowski J."/>
            <person name="Takeyama H."/>
            <person name="Piel J."/>
        </authorList>
    </citation>
    <scope>NUCLEOTIDE SEQUENCE [LARGE SCALE GENOMIC DNA]</scope>
    <source>
        <strain evidence="5">TSY1</strain>
    </source>
</reference>
<dbReference type="EMBL" id="AZHW01000497">
    <property type="protein sequence ID" value="ETW98955.1"/>
    <property type="molecule type" value="Genomic_DNA"/>
</dbReference>
<evidence type="ECO:0000313" key="5">
    <source>
        <dbReference type="Proteomes" id="UP000019141"/>
    </source>
</evidence>
<proteinExistence type="predicted"/>
<dbReference type="Pfam" id="PF17990">
    <property type="entry name" value="LodA_N"/>
    <property type="match status" value="1"/>
</dbReference>
<evidence type="ECO:0000313" key="4">
    <source>
        <dbReference type="EMBL" id="ETW98955.1"/>
    </source>
</evidence>
<dbReference type="Gene3D" id="4.10.940.10">
    <property type="entry name" value="Quinohemoprotein amine dehydrogenase, gamma subunit structural domain"/>
    <property type="match status" value="1"/>
</dbReference>
<dbReference type="HOGENOM" id="CLU_012035_1_0_7"/>
<dbReference type="Pfam" id="PF18417">
    <property type="entry name" value="LodA_C"/>
    <property type="match status" value="1"/>
</dbReference>
<evidence type="ECO:0000256" key="1">
    <source>
        <dbReference type="SAM" id="MobiDB-lite"/>
    </source>
</evidence>
<accession>W4LMM6</accession>